<accession>A0AA43TXC2</accession>
<proteinExistence type="predicted"/>
<gene>
    <name evidence="1" type="ORF">OHK93_002563</name>
</gene>
<keyword evidence="2" id="KW-1185">Reference proteome</keyword>
<evidence type="ECO:0000313" key="1">
    <source>
        <dbReference type="EMBL" id="MDI1491354.1"/>
    </source>
</evidence>
<reference evidence="1" key="1">
    <citation type="journal article" date="2023" name="Genome Biol. Evol.">
        <title>First Whole Genome Sequence and Flow Cytometry Genome Size Data for the Lichen-Forming Fungus Ramalina farinacea (Ascomycota).</title>
        <authorList>
            <person name="Llewellyn T."/>
            <person name="Mian S."/>
            <person name="Hill R."/>
            <person name="Leitch I.J."/>
            <person name="Gaya E."/>
        </authorList>
    </citation>
    <scope>NUCLEOTIDE SEQUENCE</scope>
    <source>
        <strain evidence="1">LIQ254RAFAR</strain>
    </source>
</reference>
<organism evidence="1 2">
    <name type="scientific">Ramalina farinacea</name>
    <dbReference type="NCBI Taxonomy" id="258253"/>
    <lineage>
        <taxon>Eukaryota</taxon>
        <taxon>Fungi</taxon>
        <taxon>Dikarya</taxon>
        <taxon>Ascomycota</taxon>
        <taxon>Pezizomycotina</taxon>
        <taxon>Lecanoromycetes</taxon>
        <taxon>OSLEUM clade</taxon>
        <taxon>Lecanoromycetidae</taxon>
        <taxon>Lecanorales</taxon>
        <taxon>Lecanorineae</taxon>
        <taxon>Ramalinaceae</taxon>
        <taxon>Ramalina</taxon>
    </lineage>
</organism>
<name>A0AA43TXC2_9LECA</name>
<dbReference type="EMBL" id="JAPUFD010000014">
    <property type="protein sequence ID" value="MDI1491354.1"/>
    <property type="molecule type" value="Genomic_DNA"/>
</dbReference>
<evidence type="ECO:0000313" key="2">
    <source>
        <dbReference type="Proteomes" id="UP001161017"/>
    </source>
</evidence>
<dbReference type="Proteomes" id="UP001161017">
    <property type="component" value="Unassembled WGS sequence"/>
</dbReference>
<dbReference type="AlphaFoldDB" id="A0AA43TXC2"/>
<sequence>MTLFGLPQELRDEIWSLLSPTDVTKFEPPNLDELTWRSKFPINYSGNAQGAVRATCQRFNLEIKPQVYGRVLLECRHIDHLLYWLTMIGPHSSTCIQHLVVKATSLCATDFELSKTRQEAWTLALKAMPALKTLEFNFAHDKTIDPFPTGSKIGSESIHPDLMLRLTHLASEASQVETHSGPTRSDTPVCRPTLKRNPITHAVLSIHEPMPPTLVRYFKHVICIISGVNTLNVQASTGATYLDSEAMETNITGLSPEFFKAHGFHPSEVCAMNENNENVRVNVGFTRLQQQSSQSRTITTSPLRSVQVKFLDLPHLRYLRIGCKDLDSSFLSYLPRHIHTLDVAFTDDDPKRIAGNLMTMRGICKKLFTLAIAVSPLHDDEGLDDEEEQGYCLFFDRRFLKQEVQKRWGPFWAALDEIKESKVKVWEGEGPGFKSGQ</sequence>
<comment type="caution">
    <text evidence="1">The sequence shown here is derived from an EMBL/GenBank/DDBJ whole genome shotgun (WGS) entry which is preliminary data.</text>
</comment>
<protein>
    <submittedName>
        <fullName evidence="1">Uncharacterized protein</fullName>
    </submittedName>
</protein>